<dbReference type="Proteomes" id="UP000294933">
    <property type="component" value="Unassembled WGS sequence"/>
</dbReference>
<keyword evidence="3" id="KW-1185">Reference proteome</keyword>
<sequence>MIARSWASLLQHLVLPDGCNWNILTSHPPSTIKHRLIPVGNLSATGQALEAIVSSRGLEIYQECGSELDPKGPQQGIDMLTFGAGTYEYASVAFLTIVQLVKNTYWANATDLLIHFSEISIEEEKPAMWKKLFEMFTGLTCLKISLHVRIMGNLELGLAQALSIPKKLMDGTSSFLLPKLRILHMRNAKFVKYSNQARTFGRCFQVRKKIAPLQELILVNSSSLSRAILRILKESIEMVEERDEDPTESEIEDLESFNQESSSESDSD</sequence>
<feature type="region of interest" description="Disordered" evidence="1">
    <location>
        <begin position="239"/>
        <end position="268"/>
    </location>
</feature>
<evidence type="ECO:0000256" key="1">
    <source>
        <dbReference type="SAM" id="MobiDB-lite"/>
    </source>
</evidence>
<name>A0A4Y7PU27_9AGAM</name>
<protein>
    <submittedName>
        <fullName evidence="2">Uncharacterized protein</fullName>
    </submittedName>
</protein>
<evidence type="ECO:0000313" key="3">
    <source>
        <dbReference type="Proteomes" id="UP000294933"/>
    </source>
</evidence>
<reference evidence="2 3" key="1">
    <citation type="submission" date="2018-06" db="EMBL/GenBank/DDBJ databases">
        <title>A transcriptomic atlas of mushroom development highlights an independent origin of complex multicellularity.</title>
        <authorList>
            <consortium name="DOE Joint Genome Institute"/>
            <person name="Krizsan K."/>
            <person name="Almasi E."/>
            <person name="Merenyi Z."/>
            <person name="Sahu N."/>
            <person name="Viragh M."/>
            <person name="Koszo T."/>
            <person name="Mondo S."/>
            <person name="Kiss B."/>
            <person name="Balint B."/>
            <person name="Kues U."/>
            <person name="Barry K."/>
            <person name="Hegedus J.C."/>
            <person name="Henrissat B."/>
            <person name="Johnson J."/>
            <person name="Lipzen A."/>
            <person name="Ohm R."/>
            <person name="Nagy I."/>
            <person name="Pangilinan J."/>
            <person name="Yan J."/>
            <person name="Xiong Y."/>
            <person name="Grigoriev I.V."/>
            <person name="Hibbett D.S."/>
            <person name="Nagy L.G."/>
        </authorList>
    </citation>
    <scope>NUCLEOTIDE SEQUENCE [LARGE SCALE GENOMIC DNA]</scope>
    <source>
        <strain evidence="2 3">SZMC22713</strain>
    </source>
</reference>
<feature type="compositionally biased region" description="Acidic residues" evidence="1">
    <location>
        <begin position="239"/>
        <end position="255"/>
    </location>
</feature>
<evidence type="ECO:0000313" key="2">
    <source>
        <dbReference type="EMBL" id="TDL18917.1"/>
    </source>
</evidence>
<dbReference type="VEuPathDB" id="FungiDB:BD410DRAFT_457254"/>
<dbReference type="EMBL" id="ML170202">
    <property type="protein sequence ID" value="TDL18917.1"/>
    <property type="molecule type" value="Genomic_DNA"/>
</dbReference>
<organism evidence="2 3">
    <name type="scientific">Rickenella mellea</name>
    <dbReference type="NCBI Taxonomy" id="50990"/>
    <lineage>
        <taxon>Eukaryota</taxon>
        <taxon>Fungi</taxon>
        <taxon>Dikarya</taxon>
        <taxon>Basidiomycota</taxon>
        <taxon>Agaricomycotina</taxon>
        <taxon>Agaricomycetes</taxon>
        <taxon>Hymenochaetales</taxon>
        <taxon>Rickenellaceae</taxon>
        <taxon>Rickenella</taxon>
    </lineage>
</organism>
<dbReference type="AlphaFoldDB" id="A0A4Y7PU27"/>
<accession>A0A4Y7PU27</accession>
<proteinExistence type="predicted"/>
<gene>
    <name evidence="2" type="ORF">BD410DRAFT_457254</name>
</gene>